<organism evidence="1 2">
    <name type="scientific">Hoyosella rhizosphaerae</name>
    <dbReference type="NCBI Taxonomy" id="1755582"/>
    <lineage>
        <taxon>Bacteria</taxon>
        <taxon>Bacillati</taxon>
        <taxon>Actinomycetota</taxon>
        <taxon>Actinomycetes</taxon>
        <taxon>Mycobacteriales</taxon>
        <taxon>Hoyosellaceae</taxon>
        <taxon>Hoyosella</taxon>
    </lineage>
</organism>
<sequence length="80" mass="8838">MVGIYSNGKWARIDARGNKPGVDAQFDLDRERIAFTADPKRGEIDYTLVYPEPPPALQAALKSAIPGTANYLYLPSRLDT</sequence>
<proteinExistence type="predicted"/>
<dbReference type="AlphaFoldDB" id="A0A916U0T8"/>
<accession>A0A916U0T8</accession>
<protein>
    <submittedName>
        <fullName evidence="1">Uncharacterized protein</fullName>
    </submittedName>
</protein>
<gene>
    <name evidence="1" type="ORF">GCM10011410_05480</name>
</gene>
<evidence type="ECO:0000313" key="1">
    <source>
        <dbReference type="EMBL" id="GGC55974.1"/>
    </source>
</evidence>
<dbReference type="EMBL" id="BMJH01000001">
    <property type="protein sequence ID" value="GGC55974.1"/>
    <property type="molecule type" value="Genomic_DNA"/>
</dbReference>
<comment type="caution">
    <text evidence="1">The sequence shown here is derived from an EMBL/GenBank/DDBJ whole genome shotgun (WGS) entry which is preliminary data.</text>
</comment>
<reference evidence="1" key="2">
    <citation type="submission" date="2020-09" db="EMBL/GenBank/DDBJ databases">
        <authorList>
            <person name="Sun Q."/>
            <person name="Zhou Y."/>
        </authorList>
    </citation>
    <scope>NUCLEOTIDE SEQUENCE</scope>
    <source>
        <strain evidence="1">CGMCC 1.15478</strain>
    </source>
</reference>
<evidence type="ECO:0000313" key="2">
    <source>
        <dbReference type="Proteomes" id="UP000641514"/>
    </source>
</evidence>
<reference evidence="1" key="1">
    <citation type="journal article" date="2014" name="Int. J. Syst. Evol. Microbiol.">
        <title>Complete genome sequence of Corynebacterium casei LMG S-19264T (=DSM 44701T), isolated from a smear-ripened cheese.</title>
        <authorList>
            <consortium name="US DOE Joint Genome Institute (JGI-PGF)"/>
            <person name="Walter F."/>
            <person name="Albersmeier A."/>
            <person name="Kalinowski J."/>
            <person name="Ruckert C."/>
        </authorList>
    </citation>
    <scope>NUCLEOTIDE SEQUENCE</scope>
    <source>
        <strain evidence="1">CGMCC 1.15478</strain>
    </source>
</reference>
<dbReference type="Proteomes" id="UP000641514">
    <property type="component" value="Unassembled WGS sequence"/>
</dbReference>
<name>A0A916U0T8_9ACTN</name>
<dbReference type="RefSeq" id="WP_188670418.1">
    <property type="nucleotide sequence ID" value="NZ_BMJH01000001.1"/>
</dbReference>
<keyword evidence="2" id="KW-1185">Reference proteome</keyword>